<dbReference type="Proteomes" id="UP001274321">
    <property type="component" value="Unassembled WGS sequence"/>
</dbReference>
<name>A0ABU4RSR9_9HYPH</name>
<sequence length="183" mass="19851">MPTDLPEPNHAPATPDQAISDPDTLYLAPSKLRWISTLVVSTGILALDVSLLAQGGSPGIWMLLILFGLMAGIAITQLIPGLGGLWLDREGFHFRVAVYTRRRQWSEITEIASSSAGLFHIVGYHLVKDDPSKPREVLPETYGVGAHELGRVMNWWRNRALGIQPSAPVPVGLETAVPQDGNA</sequence>
<proteinExistence type="predicted"/>
<keyword evidence="1" id="KW-0472">Membrane</keyword>
<protein>
    <recommendedName>
        <fullName evidence="4">PH domain-containing protein</fullName>
    </recommendedName>
</protein>
<keyword evidence="3" id="KW-1185">Reference proteome</keyword>
<organism evidence="2 3">
    <name type="scientific">Terrihabitans rhizophilus</name>
    <dbReference type="NCBI Taxonomy" id="3092662"/>
    <lineage>
        <taxon>Bacteria</taxon>
        <taxon>Pseudomonadati</taxon>
        <taxon>Pseudomonadota</taxon>
        <taxon>Alphaproteobacteria</taxon>
        <taxon>Hyphomicrobiales</taxon>
        <taxon>Terrihabitans</taxon>
    </lineage>
</organism>
<dbReference type="RefSeq" id="WP_319844847.1">
    <property type="nucleotide sequence ID" value="NZ_JAXAFJ010000006.1"/>
</dbReference>
<keyword evidence="1" id="KW-0812">Transmembrane</keyword>
<dbReference type="EMBL" id="JAXAFJ010000006">
    <property type="protein sequence ID" value="MDX6806725.1"/>
    <property type="molecule type" value="Genomic_DNA"/>
</dbReference>
<reference evidence="2 3" key="1">
    <citation type="submission" date="2023-11" db="EMBL/GenBank/DDBJ databases">
        <authorList>
            <person name="Bao R."/>
        </authorList>
    </citation>
    <scope>NUCLEOTIDE SEQUENCE [LARGE SCALE GENOMIC DNA]</scope>
    <source>
        <strain evidence="2 3">PJ23</strain>
    </source>
</reference>
<accession>A0ABU4RSR9</accession>
<gene>
    <name evidence="2" type="ORF">SCD90_11680</name>
</gene>
<evidence type="ECO:0008006" key="4">
    <source>
        <dbReference type="Google" id="ProtNLM"/>
    </source>
</evidence>
<evidence type="ECO:0000256" key="1">
    <source>
        <dbReference type="SAM" id="Phobius"/>
    </source>
</evidence>
<evidence type="ECO:0000313" key="3">
    <source>
        <dbReference type="Proteomes" id="UP001274321"/>
    </source>
</evidence>
<feature type="transmembrane region" description="Helical" evidence="1">
    <location>
        <begin position="34"/>
        <end position="53"/>
    </location>
</feature>
<comment type="caution">
    <text evidence="2">The sequence shown here is derived from an EMBL/GenBank/DDBJ whole genome shotgun (WGS) entry which is preliminary data.</text>
</comment>
<feature type="transmembrane region" description="Helical" evidence="1">
    <location>
        <begin position="59"/>
        <end position="87"/>
    </location>
</feature>
<evidence type="ECO:0000313" key="2">
    <source>
        <dbReference type="EMBL" id="MDX6806725.1"/>
    </source>
</evidence>
<keyword evidence="1" id="KW-1133">Transmembrane helix</keyword>